<protein>
    <submittedName>
        <fullName evidence="1">Uncharacterized protein</fullName>
    </submittedName>
</protein>
<name>A0A1F5G4G4_9BACT</name>
<dbReference type="Proteomes" id="UP000176628">
    <property type="component" value="Unassembled WGS sequence"/>
</dbReference>
<accession>A0A1F5G4G4</accession>
<evidence type="ECO:0000313" key="2">
    <source>
        <dbReference type="Proteomes" id="UP000176628"/>
    </source>
</evidence>
<gene>
    <name evidence="1" type="ORF">A2Z23_03140</name>
</gene>
<dbReference type="EMBL" id="MFAV01000010">
    <property type="protein sequence ID" value="OGD86704.1"/>
    <property type="molecule type" value="Genomic_DNA"/>
</dbReference>
<organism evidence="1 2">
    <name type="scientific">Candidatus Curtissbacteria bacterium RBG_16_39_7</name>
    <dbReference type="NCBI Taxonomy" id="1797707"/>
    <lineage>
        <taxon>Bacteria</taxon>
        <taxon>Candidatus Curtissiibacteriota</taxon>
    </lineage>
</organism>
<dbReference type="AlphaFoldDB" id="A0A1F5G4G4"/>
<evidence type="ECO:0000313" key="1">
    <source>
        <dbReference type="EMBL" id="OGD86704.1"/>
    </source>
</evidence>
<comment type="caution">
    <text evidence="1">The sequence shown here is derived from an EMBL/GenBank/DDBJ whole genome shotgun (WGS) entry which is preliminary data.</text>
</comment>
<sequence length="123" mass="14077">MHQVGETRLVFNLAPKKDNEAIIFTRRLNRDFTDALAYLFDFWQSELGVTSWNMVIFCPPIAIAKEEKAQWGHFPWMARIVDRGSEGSVVSDIGYKELYGLASIVSHDPFEISRAFARYLSSS</sequence>
<proteinExistence type="predicted"/>
<reference evidence="1 2" key="1">
    <citation type="journal article" date="2016" name="Nat. Commun.">
        <title>Thousands of microbial genomes shed light on interconnected biogeochemical processes in an aquifer system.</title>
        <authorList>
            <person name="Anantharaman K."/>
            <person name="Brown C.T."/>
            <person name="Hug L.A."/>
            <person name="Sharon I."/>
            <person name="Castelle C.J."/>
            <person name="Probst A.J."/>
            <person name="Thomas B.C."/>
            <person name="Singh A."/>
            <person name="Wilkins M.J."/>
            <person name="Karaoz U."/>
            <person name="Brodie E.L."/>
            <person name="Williams K.H."/>
            <person name="Hubbard S.S."/>
            <person name="Banfield J.F."/>
        </authorList>
    </citation>
    <scope>NUCLEOTIDE SEQUENCE [LARGE SCALE GENOMIC DNA]</scope>
</reference>